<comment type="subcellular location">
    <subcellularLocation>
        <location evidence="1">Cytoplasm</location>
        <location evidence="1">Nucleoid</location>
    </subcellularLocation>
</comment>
<dbReference type="GO" id="GO:0005829">
    <property type="term" value="C:cytosol"/>
    <property type="evidence" value="ECO:0007669"/>
    <property type="project" value="TreeGrafter"/>
</dbReference>
<dbReference type="Gene3D" id="4.10.430.10">
    <property type="entry name" value="Histone-like protein H-NS, C-terminal domain"/>
    <property type="match status" value="2"/>
</dbReference>
<dbReference type="Proteomes" id="UP000529637">
    <property type="component" value="Unassembled WGS sequence"/>
</dbReference>
<dbReference type="GO" id="GO:0003681">
    <property type="term" value="F:bent DNA binding"/>
    <property type="evidence" value="ECO:0007669"/>
    <property type="project" value="TreeGrafter"/>
</dbReference>
<keyword evidence="8" id="KW-1185">Reference proteome</keyword>
<keyword evidence="3" id="KW-0963">Cytoplasm</keyword>
<dbReference type="PANTHER" id="PTHR38097:SF2">
    <property type="entry name" value="DNA-BINDING PROTEIN STPA"/>
    <property type="match status" value="1"/>
</dbReference>
<comment type="caution">
    <text evidence="7">The sequence shown here is derived from an EMBL/GenBank/DDBJ whole genome shotgun (WGS) entry which is preliminary data.</text>
</comment>
<evidence type="ECO:0000313" key="7">
    <source>
        <dbReference type="EMBL" id="NUZ07676.1"/>
    </source>
</evidence>
<evidence type="ECO:0000256" key="4">
    <source>
        <dbReference type="ARBA" id="ARBA00023125"/>
    </source>
</evidence>
<feature type="domain" description="DNA-binding protein H-NS-like C-terminal" evidence="6">
    <location>
        <begin position="147"/>
        <end position="191"/>
    </location>
</feature>
<dbReference type="GO" id="GO:0000976">
    <property type="term" value="F:transcription cis-regulatory region binding"/>
    <property type="evidence" value="ECO:0007669"/>
    <property type="project" value="TreeGrafter"/>
</dbReference>
<feature type="domain" description="DNA-binding protein H-NS-like C-terminal" evidence="6">
    <location>
        <begin position="65"/>
        <end position="108"/>
    </location>
</feature>
<keyword evidence="4" id="KW-0238">DNA-binding</keyword>
<dbReference type="GO" id="GO:0001217">
    <property type="term" value="F:DNA-binding transcription repressor activity"/>
    <property type="evidence" value="ECO:0007669"/>
    <property type="project" value="TreeGrafter"/>
</dbReference>
<dbReference type="AlphaFoldDB" id="A0A7Y6NQY4"/>
<dbReference type="Pfam" id="PF00816">
    <property type="entry name" value="Histone_HNS"/>
    <property type="match status" value="2"/>
</dbReference>
<reference evidence="7 8" key="1">
    <citation type="submission" date="2020-06" db="EMBL/GenBank/DDBJ databases">
        <title>Schlegella sp. ID0723 isolated from air conditioner.</title>
        <authorList>
            <person name="Kim D.Y."/>
            <person name="Kim D.-U."/>
        </authorList>
    </citation>
    <scope>NUCLEOTIDE SEQUENCE [LARGE SCALE GENOMIC DNA]</scope>
    <source>
        <strain evidence="7 8">ID0723</strain>
    </source>
</reference>
<name>A0A7Y6NQY4_9BURK</name>
<evidence type="ECO:0000313" key="8">
    <source>
        <dbReference type="Proteomes" id="UP000529637"/>
    </source>
</evidence>
<evidence type="ECO:0000256" key="3">
    <source>
        <dbReference type="ARBA" id="ARBA00022490"/>
    </source>
</evidence>
<dbReference type="InterPro" id="IPR027444">
    <property type="entry name" value="H-NS_C_dom"/>
</dbReference>
<protein>
    <submittedName>
        <fullName evidence="7">H-NS histone family protein</fullName>
    </submittedName>
</protein>
<accession>A0A7Y6NQY4</accession>
<gene>
    <name evidence="7" type="ORF">HQN59_18080</name>
</gene>
<evidence type="ECO:0000256" key="1">
    <source>
        <dbReference type="ARBA" id="ARBA00004453"/>
    </source>
</evidence>
<dbReference type="InterPro" id="IPR037150">
    <property type="entry name" value="H-NS_C_dom_sf"/>
</dbReference>
<dbReference type="GO" id="GO:0032993">
    <property type="term" value="C:protein-DNA complex"/>
    <property type="evidence" value="ECO:0007669"/>
    <property type="project" value="TreeGrafter"/>
</dbReference>
<dbReference type="SUPFAM" id="SSF81273">
    <property type="entry name" value="H-NS histone-like proteins"/>
    <property type="match status" value="2"/>
</dbReference>
<proteinExistence type="inferred from homology"/>
<dbReference type="SMART" id="SM00528">
    <property type="entry name" value="HNS"/>
    <property type="match status" value="2"/>
</dbReference>
<feature type="region of interest" description="Disordered" evidence="5">
    <location>
        <begin position="49"/>
        <end position="175"/>
    </location>
</feature>
<dbReference type="EMBL" id="JABWMJ010000009">
    <property type="protein sequence ID" value="NUZ07676.1"/>
    <property type="molecule type" value="Genomic_DNA"/>
</dbReference>
<evidence type="ECO:0000256" key="2">
    <source>
        <dbReference type="ARBA" id="ARBA00010610"/>
    </source>
</evidence>
<sequence>MPKTYAQLNKELQALQAEADRLKKQEAGEVIGKIREAISTYGLTERDLFGGKRAGAGKSAAKKAGKKAAGSAPKYADGNGNVWGGMGPRPRWLRDALSSGGKLEDFLADGSQRRGTPEQEGEQDSSTPQGESSDAGASRKSSPGRKASAKKARRAGVAYTDGTQTWSGMGPRPGWLKKALAAGRSLEEFRAQ</sequence>
<dbReference type="RefSeq" id="WP_176070528.1">
    <property type="nucleotide sequence ID" value="NZ_JABWMJ010000009.1"/>
</dbReference>
<evidence type="ECO:0000259" key="6">
    <source>
        <dbReference type="SMART" id="SM00528"/>
    </source>
</evidence>
<dbReference type="PANTHER" id="PTHR38097">
    <property type="match status" value="1"/>
</dbReference>
<dbReference type="GO" id="GO:0009295">
    <property type="term" value="C:nucleoid"/>
    <property type="evidence" value="ECO:0007669"/>
    <property type="project" value="UniProtKB-SubCell"/>
</dbReference>
<organism evidence="7 8">
    <name type="scientific">Piscinibacter koreensis</name>
    <dbReference type="NCBI Taxonomy" id="2742824"/>
    <lineage>
        <taxon>Bacteria</taxon>
        <taxon>Pseudomonadati</taxon>
        <taxon>Pseudomonadota</taxon>
        <taxon>Betaproteobacteria</taxon>
        <taxon>Burkholderiales</taxon>
        <taxon>Sphaerotilaceae</taxon>
        <taxon>Piscinibacter</taxon>
    </lineage>
</organism>
<comment type="similarity">
    <text evidence="2">Belongs to the histone-like protein H-NS family.</text>
</comment>
<evidence type="ECO:0000256" key="5">
    <source>
        <dbReference type="SAM" id="MobiDB-lite"/>
    </source>
</evidence>
<dbReference type="GO" id="GO:0003680">
    <property type="term" value="F:minor groove of adenine-thymine-rich DNA binding"/>
    <property type="evidence" value="ECO:0007669"/>
    <property type="project" value="TreeGrafter"/>
</dbReference>